<accession>A0A1H1UFX2</accession>
<keyword evidence="2" id="KW-1133">Transmembrane helix</keyword>
<dbReference type="AlphaFoldDB" id="A0A1H1UFX2"/>
<evidence type="ECO:0000313" key="4">
    <source>
        <dbReference type="Proteomes" id="UP000198688"/>
    </source>
</evidence>
<evidence type="ECO:0000313" key="3">
    <source>
        <dbReference type="EMBL" id="SDS71397.1"/>
    </source>
</evidence>
<sequence>MSPGGTDVSLLELAVGFLVAVVAIAVITMALRRRNDSRDLLDGQVREMQARVDAADPSLLDAANRIADTRVRETASGAAGPVEDTGVRYPDATAAPDELPAAPGGDSDAMADAYTWLRIVGLVESGQRAQAVELLSTTMAISADEAEMLVDGLLDAGRERRPD</sequence>
<feature type="region of interest" description="Disordered" evidence="1">
    <location>
        <begin position="71"/>
        <end position="103"/>
    </location>
</feature>
<dbReference type="EMBL" id="LT629758">
    <property type="protein sequence ID" value="SDS71397.1"/>
    <property type="molecule type" value="Genomic_DNA"/>
</dbReference>
<protein>
    <submittedName>
        <fullName evidence="3">Uncharacterized protein</fullName>
    </submittedName>
</protein>
<proteinExistence type="predicted"/>
<keyword evidence="2" id="KW-0812">Transmembrane</keyword>
<keyword evidence="2" id="KW-0472">Membrane</keyword>
<feature type="transmembrane region" description="Helical" evidence="2">
    <location>
        <begin position="13"/>
        <end position="31"/>
    </location>
</feature>
<gene>
    <name evidence="3" type="ORF">SAMN04489716_1428</name>
</gene>
<keyword evidence="4" id="KW-1185">Reference proteome</keyword>
<evidence type="ECO:0000256" key="1">
    <source>
        <dbReference type="SAM" id="MobiDB-lite"/>
    </source>
</evidence>
<dbReference type="Proteomes" id="UP000198688">
    <property type="component" value="Chromosome I"/>
</dbReference>
<organism evidence="3 4">
    <name type="scientific">Actinoplanes derwentensis</name>
    <dbReference type="NCBI Taxonomy" id="113562"/>
    <lineage>
        <taxon>Bacteria</taxon>
        <taxon>Bacillati</taxon>
        <taxon>Actinomycetota</taxon>
        <taxon>Actinomycetes</taxon>
        <taxon>Micromonosporales</taxon>
        <taxon>Micromonosporaceae</taxon>
        <taxon>Actinoplanes</taxon>
    </lineage>
</organism>
<evidence type="ECO:0000256" key="2">
    <source>
        <dbReference type="SAM" id="Phobius"/>
    </source>
</evidence>
<name>A0A1H1UFX2_9ACTN</name>
<reference evidence="3 4" key="1">
    <citation type="submission" date="2016-10" db="EMBL/GenBank/DDBJ databases">
        <authorList>
            <person name="de Groot N.N."/>
        </authorList>
    </citation>
    <scope>NUCLEOTIDE SEQUENCE [LARGE SCALE GENOMIC DNA]</scope>
    <source>
        <strain evidence="3 4">DSM 43941</strain>
    </source>
</reference>